<evidence type="ECO:0008006" key="3">
    <source>
        <dbReference type="Google" id="ProtNLM"/>
    </source>
</evidence>
<dbReference type="Gene3D" id="3.30.420.10">
    <property type="entry name" value="Ribonuclease H-like superfamily/Ribonuclease H"/>
    <property type="match status" value="1"/>
</dbReference>
<protein>
    <recommendedName>
        <fullName evidence="3">DUF5641 domain-containing protein</fullName>
    </recommendedName>
</protein>
<dbReference type="PANTHER" id="PTHR47331">
    <property type="entry name" value="PHD-TYPE DOMAIN-CONTAINING PROTEIN"/>
    <property type="match status" value="1"/>
</dbReference>
<dbReference type="InterPro" id="IPR036397">
    <property type="entry name" value="RNaseH_sf"/>
</dbReference>
<dbReference type="VEuPathDB" id="VectorBase:PPAI005808"/>
<organism evidence="1 2">
    <name type="scientific">Phlebotomus papatasi</name>
    <name type="common">Sandfly</name>
    <dbReference type="NCBI Taxonomy" id="29031"/>
    <lineage>
        <taxon>Eukaryota</taxon>
        <taxon>Metazoa</taxon>
        <taxon>Ecdysozoa</taxon>
        <taxon>Arthropoda</taxon>
        <taxon>Hexapoda</taxon>
        <taxon>Insecta</taxon>
        <taxon>Pterygota</taxon>
        <taxon>Neoptera</taxon>
        <taxon>Endopterygota</taxon>
        <taxon>Diptera</taxon>
        <taxon>Nematocera</taxon>
        <taxon>Psychodoidea</taxon>
        <taxon>Psychodidae</taxon>
        <taxon>Phlebotomus</taxon>
        <taxon>Phlebotomus</taxon>
    </lineage>
</organism>
<dbReference type="EMBL" id="AJVK01031599">
    <property type="status" value="NOT_ANNOTATED_CDS"/>
    <property type="molecule type" value="Genomic_DNA"/>
</dbReference>
<sequence>AIHLEVVGDLTTNSFIAALRRFISRRSTPSHIYCDNATNFHIHKWSHVPTDINPADVISRGMLPLELINDTLWWNGPQFVTQTINLWPLDPTRNLPEPLAMVAVPRKRNVHPIELILSRSNKFRKVTRILAYVLRIFSKTKTTLPLTPVDLDHAEKRLISFAQDTYLHGAKLAIQNGNLTSTRAFRHLWPLSLFVDHQGLIRIGGRLKNSSEGYDIRHPILLPKCNLSYMIATQFHQDHQHIGPQLLLATLRQRY</sequence>
<evidence type="ECO:0000313" key="2">
    <source>
        <dbReference type="Proteomes" id="UP000092462"/>
    </source>
</evidence>
<keyword evidence="2" id="KW-1185">Reference proteome</keyword>
<dbReference type="EnsemblMetazoa" id="PPAI005808-RA">
    <property type="protein sequence ID" value="PPAI005808-PA"/>
    <property type="gene ID" value="PPAI005808"/>
</dbReference>
<accession>A0A1B0DD37</accession>
<dbReference type="Proteomes" id="UP000092462">
    <property type="component" value="Unassembled WGS sequence"/>
</dbReference>
<name>A0A1B0DD37_PHLPP</name>
<reference evidence="1" key="1">
    <citation type="submission" date="2022-08" db="UniProtKB">
        <authorList>
            <consortium name="EnsemblMetazoa"/>
        </authorList>
    </citation>
    <scope>IDENTIFICATION</scope>
    <source>
        <strain evidence="1">Israel</strain>
    </source>
</reference>
<dbReference type="AlphaFoldDB" id="A0A1B0DD37"/>
<dbReference type="GO" id="GO:0003676">
    <property type="term" value="F:nucleic acid binding"/>
    <property type="evidence" value="ECO:0007669"/>
    <property type="project" value="InterPro"/>
</dbReference>
<evidence type="ECO:0000313" key="1">
    <source>
        <dbReference type="EnsemblMetazoa" id="PPAI005808-PA"/>
    </source>
</evidence>
<proteinExistence type="predicted"/>
<dbReference type="VEuPathDB" id="VectorBase:PPAPM1_000762"/>
<dbReference type="VEuPathDB" id="VectorBase:PPAPM1_001593"/>